<name>A0ABW2VST5_9ACTN</name>
<reference evidence="2" key="1">
    <citation type="journal article" date="2019" name="Int. J. Syst. Evol. Microbiol.">
        <title>The Global Catalogue of Microorganisms (GCM) 10K type strain sequencing project: providing services to taxonomists for standard genome sequencing and annotation.</title>
        <authorList>
            <consortium name="The Broad Institute Genomics Platform"/>
            <consortium name="The Broad Institute Genome Sequencing Center for Infectious Disease"/>
            <person name="Wu L."/>
            <person name="Ma J."/>
        </authorList>
    </citation>
    <scope>NUCLEOTIDE SEQUENCE [LARGE SCALE GENOMIC DNA]</scope>
    <source>
        <strain evidence="2">CGMCC 4.7198</strain>
    </source>
</reference>
<dbReference type="Proteomes" id="UP001596957">
    <property type="component" value="Unassembled WGS sequence"/>
</dbReference>
<protein>
    <submittedName>
        <fullName evidence="1">Uncharacterized protein</fullName>
    </submittedName>
</protein>
<dbReference type="EMBL" id="JBHTEC010000001">
    <property type="protein sequence ID" value="MFD0286380.1"/>
    <property type="molecule type" value="Genomic_DNA"/>
</dbReference>
<keyword evidence="2" id="KW-1185">Reference proteome</keyword>
<evidence type="ECO:0000313" key="1">
    <source>
        <dbReference type="EMBL" id="MFD0286380.1"/>
    </source>
</evidence>
<dbReference type="RefSeq" id="WP_381253682.1">
    <property type="nucleotide sequence ID" value="NZ_JBHTBI010000010.1"/>
</dbReference>
<organism evidence="1 2">
    <name type="scientific">Streptomyces lutosisoli</name>
    <dbReference type="NCBI Taxonomy" id="2665721"/>
    <lineage>
        <taxon>Bacteria</taxon>
        <taxon>Bacillati</taxon>
        <taxon>Actinomycetota</taxon>
        <taxon>Actinomycetes</taxon>
        <taxon>Kitasatosporales</taxon>
        <taxon>Streptomycetaceae</taxon>
        <taxon>Streptomyces</taxon>
    </lineage>
</organism>
<evidence type="ECO:0000313" key="2">
    <source>
        <dbReference type="Proteomes" id="UP001596957"/>
    </source>
</evidence>
<gene>
    <name evidence="1" type="ORF">ACFQZP_32785</name>
</gene>
<comment type="caution">
    <text evidence="1">The sequence shown here is derived from an EMBL/GenBank/DDBJ whole genome shotgun (WGS) entry which is preliminary data.</text>
</comment>
<sequence>MSRQDLGSRGQVGNGIVAATTARARAKDIAFRALVADCEQDDKPVKHELGWADFQVRSGQAIQREPPPSCPIHPPATITAPRGAAPGLYDSAGAASLCSPELAGLAIALAKGIGISLYLSPLVTLTNNPVARAAPGQLRSELRHTVFWQPRMMIAF</sequence>
<proteinExistence type="predicted"/>
<accession>A0ABW2VST5</accession>